<evidence type="ECO:0000259" key="4">
    <source>
        <dbReference type="PROSITE" id="PS50600"/>
    </source>
</evidence>
<feature type="compositionally biased region" description="Basic and acidic residues" evidence="3">
    <location>
        <begin position="306"/>
        <end position="319"/>
    </location>
</feature>
<evidence type="ECO:0000256" key="1">
    <source>
        <dbReference type="ARBA" id="ARBA00022670"/>
    </source>
</evidence>
<keyword evidence="2" id="KW-0378">Hydrolase</keyword>
<dbReference type="Gene3D" id="3.40.395.10">
    <property type="entry name" value="Adenoviral Proteinase, Chain A"/>
    <property type="match status" value="1"/>
</dbReference>
<evidence type="ECO:0000256" key="2">
    <source>
        <dbReference type="ARBA" id="ARBA00022801"/>
    </source>
</evidence>
<feature type="region of interest" description="Disordered" evidence="3">
    <location>
        <begin position="714"/>
        <end position="733"/>
    </location>
</feature>
<gene>
    <name evidence="5" type="ORF">HMI49_19390</name>
</gene>
<accession>A0A7Y4KKH6</accession>
<feature type="domain" description="Ubiquitin-like protease family profile" evidence="4">
    <location>
        <begin position="889"/>
        <end position="1039"/>
    </location>
</feature>
<dbReference type="PROSITE" id="PS50600">
    <property type="entry name" value="ULP_PROTEASE"/>
    <property type="match status" value="1"/>
</dbReference>
<protein>
    <recommendedName>
        <fullName evidence="4">Ubiquitin-like protease family profile domain-containing protein</fullName>
    </recommendedName>
</protein>
<dbReference type="InterPro" id="IPR003653">
    <property type="entry name" value="Peptidase_C48_C"/>
</dbReference>
<comment type="caution">
    <text evidence="5">The sequence shown here is derived from an EMBL/GenBank/DDBJ whole genome shotgun (WGS) entry which is preliminary data.</text>
</comment>
<name>A0A7Y4KKH6_9BACT</name>
<evidence type="ECO:0000313" key="6">
    <source>
        <dbReference type="Proteomes" id="UP000563426"/>
    </source>
</evidence>
<dbReference type="RefSeq" id="WP_171436124.1">
    <property type="nucleotide sequence ID" value="NZ_JABFJV010000106.1"/>
</dbReference>
<sequence>MPKIAERARKFLEQDDKPRQLLARAGQARQSADALMRVLYVDYLVEADCDYLQELMNLRTQLSMAEYEGLGPRSRASREVPTSESGEIEFRADAVPEVVDLSKPVDKHAAKKPPKGESVRAIVTRAMLDPRVGPQDTETLFDRTWNDPSNLALREMRKREDRLSPGDVVRVRFTQPLRPRRLSASGRWTGDVHALDDSVVNYGRSAQGLPENWRELIGGMREDPITRDSYLLTYVGELADAMEMLQYKLDVMDRVCKRWEQIAADAQPLQALRRKWKADEQALRARITEKERERRKTLSHHSGGNSKDRRMLAKSDVAAKSRAKDELSLKRKTYREEESSLSTQLRVKVDARILAHGKDIPQLFGRVSPDRRNIRARLELAGCLLLPHPCPMGGVFPSHEYCVISRSAQEASRYDFLIQHANRLIRKYEFLETDKARRVLDSRDGCICIMFAEELSSDGEHYVYVPFFGISGGASADFPRDTYLTRLGVPSLEGEQSNPEASAKMGRAGERLVERFFKLFKFFDQRKALNLKVPAKQAMLSYMGYMDADWLTEHALHQHLHNIESWNSIQCAEPSAVMAAAQLYYRMADMELSVPFEGEVRIDFKDHSGNGWGKETCGRCAISEMTFAGVVKSGDRKQVRMKSVIMRKEDVDEAHAKDRLEFKAALGPELVYNRDRNREAYGVRPLMDSIIKRDEQFPAMERFHGLGIAQSSSRPFWQNNRKQGRPLPSPSPDAIPALIQRYGLQGIFCADAGEDSRRAVLDPAAAFKALQEDARGHQKELQATLDRASRKEGGTDFDVTLQQALALSVLVQIDGAKSLDEAYRELRSLPDSVSLSGTSDAAMHGFVLNAMVEALAGIQSSFPEAHDPFTPGADAFSSPVEAWTTVGSHSLTSEHRRMLETERTEYLEDRVIDAFVAVIEQSRARVSSRYDIPVGVLVGNGRWVPPQGLQTPRTGATVELQVLNVGGNHWVLAVRFPGESQTAAYLYDPLQRGPPSPELKTRVRRCFGRHDLVVTALTGPRQPGGHECGAYVSAAIEVLTRDPQTPETAREALRRALFNNDTIRGNMFQSLQDNALHWM</sequence>
<dbReference type="SUPFAM" id="SSF54001">
    <property type="entry name" value="Cysteine proteinases"/>
    <property type="match status" value="1"/>
</dbReference>
<evidence type="ECO:0000256" key="3">
    <source>
        <dbReference type="SAM" id="MobiDB-lite"/>
    </source>
</evidence>
<evidence type="ECO:0000313" key="5">
    <source>
        <dbReference type="EMBL" id="NOK35371.1"/>
    </source>
</evidence>
<dbReference type="EMBL" id="JABFJV010000106">
    <property type="protein sequence ID" value="NOK35371.1"/>
    <property type="molecule type" value="Genomic_DNA"/>
</dbReference>
<dbReference type="GO" id="GO:0006508">
    <property type="term" value="P:proteolysis"/>
    <property type="evidence" value="ECO:0007669"/>
    <property type="project" value="UniProtKB-KW"/>
</dbReference>
<proteinExistence type="predicted"/>
<keyword evidence="1" id="KW-0645">Protease</keyword>
<reference evidence="5 6" key="1">
    <citation type="submission" date="2020-05" db="EMBL/GenBank/DDBJ databases">
        <authorList>
            <person name="Whitworth D."/>
        </authorList>
    </citation>
    <scope>NUCLEOTIDE SEQUENCE [LARGE SCALE GENOMIC DNA]</scope>
    <source>
        <strain evidence="5 6">AB043B</strain>
    </source>
</reference>
<dbReference type="Proteomes" id="UP000563426">
    <property type="component" value="Unassembled WGS sequence"/>
</dbReference>
<feature type="compositionally biased region" description="Basic and acidic residues" evidence="3">
    <location>
        <begin position="287"/>
        <end position="296"/>
    </location>
</feature>
<dbReference type="AlphaFoldDB" id="A0A7Y4KKH6"/>
<organism evidence="5 6">
    <name type="scientific">Corallococcus exercitus</name>
    <dbReference type="NCBI Taxonomy" id="2316736"/>
    <lineage>
        <taxon>Bacteria</taxon>
        <taxon>Pseudomonadati</taxon>
        <taxon>Myxococcota</taxon>
        <taxon>Myxococcia</taxon>
        <taxon>Myxococcales</taxon>
        <taxon>Cystobacterineae</taxon>
        <taxon>Myxococcaceae</taxon>
        <taxon>Corallococcus</taxon>
    </lineage>
</organism>
<feature type="region of interest" description="Disordered" evidence="3">
    <location>
        <begin position="287"/>
        <end position="319"/>
    </location>
</feature>
<keyword evidence="6" id="KW-1185">Reference proteome</keyword>
<dbReference type="GO" id="GO:0008234">
    <property type="term" value="F:cysteine-type peptidase activity"/>
    <property type="evidence" value="ECO:0007669"/>
    <property type="project" value="InterPro"/>
</dbReference>
<dbReference type="InterPro" id="IPR038765">
    <property type="entry name" value="Papain-like_cys_pep_sf"/>
</dbReference>